<dbReference type="PANTHER" id="PTHR11081:SF59">
    <property type="entry name" value="FI23547P1"/>
    <property type="match status" value="1"/>
</dbReference>
<organism evidence="2 3">
    <name type="scientific">Hohenbuehelia grisea</name>
    <dbReference type="NCBI Taxonomy" id="104357"/>
    <lineage>
        <taxon>Eukaryota</taxon>
        <taxon>Fungi</taxon>
        <taxon>Dikarya</taxon>
        <taxon>Basidiomycota</taxon>
        <taxon>Agaricomycotina</taxon>
        <taxon>Agaricomycetes</taxon>
        <taxon>Agaricomycetidae</taxon>
        <taxon>Agaricales</taxon>
        <taxon>Pleurotineae</taxon>
        <taxon>Pleurotaceae</taxon>
        <taxon>Hohenbuehelia</taxon>
    </lineage>
</organism>
<keyword evidence="3" id="KW-1185">Reference proteome</keyword>
<proteinExistence type="predicted"/>
<dbReference type="InterPro" id="IPR006086">
    <property type="entry name" value="XPG-I_dom"/>
</dbReference>
<accession>A0ABR3IQY8</accession>
<dbReference type="Pfam" id="PF00867">
    <property type="entry name" value="XPG_I"/>
    <property type="match status" value="1"/>
</dbReference>
<evidence type="ECO:0000313" key="2">
    <source>
        <dbReference type="EMBL" id="KAL0945715.1"/>
    </source>
</evidence>
<dbReference type="PANTHER" id="PTHR11081">
    <property type="entry name" value="FLAP ENDONUCLEASE FAMILY MEMBER"/>
    <property type="match status" value="1"/>
</dbReference>
<name>A0ABR3IQY8_9AGAR</name>
<evidence type="ECO:0000313" key="3">
    <source>
        <dbReference type="Proteomes" id="UP001556367"/>
    </source>
</evidence>
<dbReference type="Proteomes" id="UP001556367">
    <property type="component" value="Unassembled WGS sequence"/>
</dbReference>
<dbReference type="InterPro" id="IPR029060">
    <property type="entry name" value="PIN-like_dom_sf"/>
</dbReference>
<sequence length="134" mass="14474">MNEAGVIDAVLTEDSDIFVFGAQCVIRGSTVSSNMRADSQVFSAEALEASDDMGLSRAGLLLFALLCGTALAALGHGERLIEIIELHLIRGEEFESALLAWREALCVELETNSSGRLPRKQKQLARQPNSRPST</sequence>
<gene>
    <name evidence="2" type="ORF">HGRIS_014862</name>
</gene>
<evidence type="ECO:0000259" key="1">
    <source>
        <dbReference type="Pfam" id="PF00867"/>
    </source>
</evidence>
<reference evidence="3" key="1">
    <citation type="submission" date="2024-06" db="EMBL/GenBank/DDBJ databases">
        <title>Multi-omics analyses provide insights into the biosynthesis of the anticancer antibiotic pleurotin in Hohenbuehelia grisea.</title>
        <authorList>
            <person name="Weaver J.A."/>
            <person name="Alberti F."/>
        </authorList>
    </citation>
    <scope>NUCLEOTIDE SEQUENCE [LARGE SCALE GENOMIC DNA]</scope>
    <source>
        <strain evidence="3">T-177</strain>
    </source>
</reference>
<dbReference type="EMBL" id="JASNQZ010000017">
    <property type="protein sequence ID" value="KAL0945715.1"/>
    <property type="molecule type" value="Genomic_DNA"/>
</dbReference>
<dbReference type="Gene3D" id="3.40.50.1010">
    <property type="entry name" value="5'-nuclease"/>
    <property type="match status" value="1"/>
</dbReference>
<dbReference type="SUPFAM" id="SSF88723">
    <property type="entry name" value="PIN domain-like"/>
    <property type="match status" value="1"/>
</dbReference>
<feature type="domain" description="XPG-I" evidence="1">
    <location>
        <begin position="1"/>
        <end position="69"/>
    </location>
</feature>
<dbReference type="InterPro" id="IPR006084">
    <property type="entry name" value="XPG/Rad2"/>
</dbReference>
<comment type="caution">
    <text evidence="2">The sequence shown here is derived from an EMBL/GenBank/DDBJ whole genome shotgun (WGS) entry which is preliminary data.</text>
</comment>
<protein>
    <recommendedName>
        <fullName evidence="1">XPG-I domain-containing protein</fullName>
    </recommendedName>
</protein>